<proteinExistence type="predicted"/>
<comment type="caution">
    <text evidence="1">The sequence shown here is derived from an EMBL/GenBank/DDBJ whole genome shotgun (WGS) entry which is preliminary data.</text>
</comment>
<name>A0ACA9M483_9GLOM</name>
<sequence>RLHKEKRAQRNKTTTSPNLSFSTNNPYINETNETVADNNEPLTVEASITTTCCQELPHVKLTTENLSPTSSNSEIQEQPLTTTLSASTKMKIEKVNTDQDVVLMETNENNNADNNTSTTTSTKILKNKSNKKEQNHVKSSRPSRKRDLLSDNETKGDRHQEY</sequence>
<dbReference type="Proteomes" id="UP000789860">
    <property type="component" value="Unassembled WGS sequence"/>
</dbReference>
<accession>A0ACA9M483</accession>
<gene>
    <name evidence="1" type="ORF">SCALOS_LOCUS5757</name>
</gene>
<evidence type="ECO:0000313" key="1">
    <source>
        <dbReference type="EMBL" id="CAG8568304.1"/>
    </source>
</evidence>
<evidence type="ECO:0000313" key="2">
    <source>
        <dbReference type="Proteomes" id="UP000789860"/>
    </source>
</evidence>
<feature type="non-terminal residue" evidence="1">
    <location>
        <position position="1"/>
    </location>
</feature>
<dbReference type="EMBL" id="CAJVPM010009915">
    <property type="protein sequence ID" value="CAG8568304.1"/>
    <property type="molecule type" value="Genomic_DNA"/>
</dbReference>
<organism evidence="1 2">
    <name type="scientific">Scutellospora calospora</name>
    <dbReference type="NCBI Taxonomy" id="85575"/>
    <lineage>
        <taxon>Eukaryota</taxon>
        <taxon>Fungi</taxon>
        <taxon>Fungi incertae sedis</taxon>
        <taxon>Mucoromycota</taxon>
        <taxon>Glomeromycotina</taxon>
        <taxon>Glomeromycetes</taxon>
        <taxon>Diversisporales</taxon>
        <taxon>Gigasporaceae</taxon>
        <taxon>Scutellospora</taxon>
    </lineage>
</organism>
<reference evidence="1" key="1">
    <citation type="submission" date="2021-06" db="EMBL/GenBank/DDBJ databases">
        <authorList>
            <person name="Kallberg Y."/>
            <person name="Tangrot J."/>
            <person name="Rosling A."/>
        </authorList>
    </citation>
    <scope>NUCLEOTIDE SEQUENCE</scope>
    <source>
        <strain evidence="1">AU212A</strain>
    </source>
</reference>
<keyword evidence="2" id="KW-1185">Reference proteome</keyword>
<protein>
    <submittedName>
        <fullName evidence="1">363_t:CDS:1</fullName>
    </submittedName>
</protein>